<name>A0A0K8QL21_9GAMM</name>
<dbReference type="OrthoDB" id="9814791at2"/>
<dbReference type="RefSeq" id="WP_062535447.1">
    <property type="nucleotide sequence ID" value="NZ_DF970162.1"/>
</dbReference>
<organism evidence="2">
    <name type="scientific">Mizugakiibacter sediminis</name>
    <dbReference type="NCBI Taxonomy" id="1475481"/>
    <lineage>
        <taxon>Bacteria</taxon>
        <taxon>Pseudomonadati</taxon>
        <taxon>Pseudomonadota</taxon>
        <taxon>Gammaproteobacteria</taxon>
        <taxon>Lysobacterales</taxon>
        <taxon>Rhodanobacteraceae</taxon>
        <taxon>Mizugakiibacter</taxon>
    </lineage>
</organism>
<dbReference type="STRING" id="1475481.GCA_000953855_00875"/>
<accession>A0A0K8QL21</accession>
<evidence type="ECO:0000313" key="2">
    <source>
        <dbReference type="EMBL" id="GAP65573.1"/>
    </source>
</evidence>
<gene>
    <name evidence="1" type="ORF">MBSD_1512</name>
    <name evidence="2" type="ORF">MBSD_n0863</name>
</gene>
<evidence type="ECO:0000313" key="3">
    <source>
        <dbReference type="Proteomes" id="UP000253740"/>
    </source>
</evidence>
<dbReference type="EMBL" id="DF952379">
    <property type="protein sequence ID" value="GAN44974.1"/>
    <property type="molecule type" value="Genomic_DNA"/>
</dbReference>
<sequence length="169" mass="19288">MTAPALSERLFAAGPHPDLGEHAATYGRLIGSWRGEYRDPHPAGDEVGPLEVHFGWALEGRAVQDVWLVPDAAAATRRRIMYGTTLRVFDATAKLWRVDWFNARRGAHVHLVGRRIGDDIVQTGYWDDRPQRWCFREVGADAFTWEAHGLDDDGVGWRLQTRFRLIRVR</sequence>
<evidence type="ECO:0000313" key="1">
    <source>
        <dbReference type="EMBL" id="GAN44974.1"/>
    </source>
</evidence>
<reference evidence="1" key="1">
    <citation type="submission" date="2015-03" db="EMBL/GenBank/DDBJ databases">
        <title>Draft genome sequence of Mizugakiibacter sediminis skMP5.</title>
        <authorList>
            <person name="Watanabe T."/>
            <person name="Kojima H."/>
            <person name="Fukui M."/>
        </authorList>
    </citation>
    <scope>NUCLEOTIDE SEQUENCE</scope>
    <source>
        <strain evidence="1">SkMP5</strain>
    </source>
</reference>
<dbReference type="HOGENOM" id="CLU_114504_0_0_6"/>
<dbReference type="Proteomes" id="UP000253740">
    <property type="component" value="Unassembled WGS sequence"/>
</dbReference>
<proteinExistence type="predicted"/>
<reference evidence="2" key="2">
    <citation type="submission" date="2015-08" db="EMBL/GenBank/DDBJ databases">
        <title>Complete DNA Sequence of Pseudomonas syringae pv. actinidiae, the Causal Agent of Kiwifruit Canker Disease.</title>
        <authorList>
            <person name="Rikkerink E.H.A."/>
            <person name="Fineran P.C."/>
        </authorList>
    </citation>
    <scope>NUCLEOTIDE SEQUENCE</scope>
    <source>
        <strain evidence="2">SkMP5</strain>
    </source>
</reference>
<evidence type="ECO:0008006" key="4">
    <source>
        <dbReference type="Google" id="ProtNLM"/>
    </source>
</evidence>
<protein>
    <recommendedName>
        <fullName evidence="4">DUF1579 domain-containing protein</fullName>
    </recommendedName>
</protein>
<keyword evidence="3" id="KW-1185">Reference proteome</keyword>
<dbReference type="EMBL" id="DF970162">
    <property type="protein sequence ID" value="GAP65573.1"/>
    <property type="molecule type" value="Genomic_DNA"/>
</dbReference>
<dbReference type="AlphaFoldDB" id="A0A0K8QL21"/>